<dbReference type="Proteomes" id="UP000293846">
    <property type="component" value="Unassembled WGS sequence"/>
</dbReference>
<reference evidence="2 3" key="1">
    <citation type="submission" date="2019-03" db="EMBL/GenBank/DDBJ databases">
        <authorList>
            <person name="Jensen L."/>
            <person name="Storgaard J."/>
            <person name="Sulaj E."/>
            <person name="Schramm A."/>
            <person name="Marshall I.P.G."/>
        </authorList>
    </citation>
    <scope>NUCLEOTIDE SEQUENCE [LARGE SCALE GENOMIC DNA]</scope>
    <source>
        <strain evidence="2 3">2017H2G3</strain>
    </source>
</reference>
<dbReference type="STRING" id="1742358.GCA_001439605_02591"/>
<evidence type="ECO:0000313" key="2">
    <source>
        <dbReference type="EMBL" id="TCJ01316.1"/>
    </source>
</evidence>
<evidence type="ECO:0000259" key="1">
    <source>
        <dbReference type="Pfam" id="PF01636"/>
    </source>
</evidence>
<dbReference type="Pfam" id="PF01636">
    <property type="entry name" value="APH"/>
    <property type="match status" value="1"/>
</dbReference>
<dbReference type="InterPro" id="IPR011009">
    <property type="entry name" value="Kinase-like_dom_sf"/>
</dbReference>
<sequence>MKRGPSSVLGEKRLSLVKKTFPHLEINEVQINNNGWDHDILIINNEIVFRFPKSEHLLTKVIDEMQILDRLALKRPIIKIPKYEPVYWNKKFIAVTYAFLKGQSLSDYIDFPINEDPENAKLISDFLTKLHSIDISDMNDTNLETIHTLHYWEKLYASVKKNVFPFLNTYQQNEISEVFIPFINNYTTITDRKALIHGDLTASNIIFNKTRNQIYGIIDFTDAQFGDPAFDFAGLYWTFGPDFTQKVLSGYSSTECTASIFNRVRVFYGLQPVFHELLYAVKNGQKINWESALNRFSQLKSLI</sequence>
<dbReference type="GO" id="GO:0004672">
    <property type="term" value="F:protein kinase activity"/>
    <property type="evidence" value="ECO:0007669"/>
    <property type="project" value="InterPro"/>
</dbReference>
<keyword evidence="3" id="KW-1185">Reference proteome</keyword>
<dbReference type="InterPro" id="IPR008266">
    <property type="entry name" value="Tyr_kinase_AS"/>
</dbReference>
<dbReference type="InterPro" id="IPR051678">
    <property type="entry name" value="AGP_Transferase"/>
</dbReference>
<dbReference type="OrthoDB" id="60975at2"/>
<dbReference type="PROSITE" id="PS00109">
    <property type="entry name" value="PROTEIN_KINASE_TYR"/>
    <property type="match status" value="1"/>
</dbReference>
<dbReference type="EMBL" id="SJTH01000068">
    <property type="protein sequence ID" value="TCJ01316.1"/>
    <property type="molecule type" value="Genomic_DNA"/>
</dbReference>
<organism evidence="2 3">
    <name type="scientific">Cytobacillus praedii</name>
    <dbReference type="NCBI Taxonomy" id="1742358"/>
    <lineage>
        <taxon>Bacteria</taxon>
        <taxon>Bacillati</taxon>
        <taxon>Bacillota</taxon>
        <taxon>Bacilli</taxon>
        <taxon>Bacillales</taxon>
        <taxon>Bacillaceae</taxon>
        <taxon>Cytobacillus</taxon>
    </lineage>
</organism>
<accession>A0A4R1ATM9</accession>
<protein>
    <submittedName>
        <fullName evidence="2">Aminoglycoside phosphotransferase family protein</fullName>
    </submittedName>
</protein>
<comment type="caution">
    <text evidence="2">The sequence shown here is derived from an EMBL/GenBank/DDBJ whole genome shotgun (WGS) entry which is preliminary data.</text>
</comment>
<dbReference type="AlphaFoldDB" id="A0A4R1ATM9"/>
<gene>
    <name evidence="2" type="ORF">E0Y62_24615</name>
</gene>
<dbReference type="PANTHER" id="PTHR21310:SF42">
    <property type="entry name" value="BIFUNCTIONAL AAC_APH"/>
    <property type="match status" value="1"/>
</dbReference>
<dbReference type="InterPro" id="IPR002575">
    <property type="entry name" value="Aminoglycoside_PTrfase"/>
</dbReference>
<proteinExistence type="predicted"/>
<keyword evidence="2" id="KW-0808">Transferase</keyword>
<dbReference type="SUPFAM" id="SSF56112">
    <property type="entry name" value="Protein kinase-like (PK-like)"/>
    <property type="match status" value="1"/>
</dbReference>
<dbReference type="Gene3D" id="3.30.200.20">
    <property type="entry name" value="Phosphorylase Kinase, domain 1"/>
    <property type="match status" value="1"/>
</dbReference>
<evidence type="ECO:0000313" key="3">
    <source>
        <dbReference type="Proteomes" id="UP000293846"/>
    </source>
</evidence>
<dbReference type="PANTHER" id="PTHR21310">
    <property type="entry name" value="AMINOGLYCOSIDE PHOSPHOTRANSFERASE-RELATED-RELATED"/>
    <property type="match status" value="1"/>
</dbReference>
<dbReference type="Gene3D" id="3.90.1200.10">
    <property type="match status" value="1"/>
</dbReference>
<feature type="domain" description="Aminoglycoside phosphotransferase" evidence="1">
    <location>
        <begin position="30"/>
        <end position="254"/>
    </location>
</feature>
<name>A0A4R1ATM9_9BACI</name>